<comment type="caution">
    <text evidence="1">The sequence shown here is derived from an EMBL/GenBank/DDBJ whole genome shotgun (WGS) entry which is preliminary data.</text>
</comment>
<dbReference type="RefSeq" id="WP_379023906.1">
    <property type="nucleotide sequence ID" value="NZ_JBHUGY010000043.1"/>
</dbReference>
<keyword evidence="2" id="KW-1185">Reference proteome</keyword>
<evidence type="ECO:0000313" key="2">
    <source>
        <dbReference type="Proteomes" id="UP001597349"/>
    </source>
</evidence>
<dbReference type="EMBL" id="JBHUGY010000043">
    <property type="protein sequence ID" value="MFD2056610.1"/>
    <property type="molecule type" value="Genomic_DNA"/>
</dbReference>
<protein>
    <submittedName>
        <fullName evidence="1">Uncharacterized protein</fullName>
    </submittedName>
</protein>
<gene>
    <name evidence="1" type="ORF">ACFSQT_27090</name>
</gene>
<evidence type="ECO:0000313" key="1">
    <source>
        <dbReference type="EMBL" id="MFD2056610.1"/>
    </source>
</evidence>
<reference evidence="2" key="1">
    <citation type="journal article" date="2019" name="Int. J. Syst. Evol. Microbiol.">
        <title>The Global Catalogue of Microorganisms (GCM) 10K type strain sequencing project: providing services to taxonomists for standard genome sequencing and annotation.</title>
        <authorList>
            <consortium name="The Broad Institute Genomics Platform"/>
            <consortium name="The Broad Institute Genome Sequencing Center for Infectious Disease"/>
            <person name="Wu L."/>
            <person name="Ma J."/>
        </authorList>
    </citation>
    <scope>NUCLEOTIDE SEQUENCE [LARGE SCALE GENOMIC DNA]</scope>
    <source>
        <strain evidence="2">CGMCC 1.16226</strain>
    </source>
</reference>
<proteinExistence type="predicted"/>
<dbReference type="Proteomes" id="UP001597349">
    <property type="component" value="Unassembled WGS sequence"/>
</dbReference>
<organism evidence="1 2">
    <name type="scientific">Mesorhizobium calcicola</name>
    <dbReference type="NCBI Taxonomy" id="1300310"/>
    <lineage>
        <taxon>Bacteria</taxon>
        <taxon>Pseudomonadati</taxon>
        <taxon>Pseudomonadota</taxon>
        <taxon>Alphaproteobacteria</taxon>
        <taxon>Hyphomicrobiales</taxon>
        <taxon>Phyllobacteriaceae</taxon>
        <taxon>Mesorhizobium</taxon>
    </lineage>
</organism>
<sequence length="88" mass="10108">MVETEYECNAPDLSKVSRLPLAADDRTRTTILTAALGDAREYIKLFEWWKNIKAEYFGYGAEVHSIHFSLRDFAWKAGCTGMDMGDRR</sequence>
<name>A0ABW4WKV5_9HYPH</name>
<accession>A0ABW4WKV5</accession>